<proteinExistence type="predicted"/>
<reference evidence="3" key="2">
    <citation type="submission" date="2013-04" db="EMBL/GenBank/DDBJ databases">
        <title>Genomic mechanisms accounting for the adaptation to parasitism in nematode-trapping fungi.</title>
        <authorList>
            <person name="Ahren D.G."/>
        </authorList>
    </citation>
    <scope>NUCLEOTIDE SEQUENCE [LARGE SCALE GENOMIC DNA]</scope>
    <source>
        <strain evidence="3">CBS 200.50</strain>
    </source>
</reference>
<evidence type="ECO:0000313" key="2">
    <source>
        <dbReference type="EMBL" id="EPS35917.1"/>
    </source>
</evidence>
<dbReference type="OrthoDB" id="10481118at2759"/>
<gene>
    <name evidence="2" type="ORF">H072_10606</name>
</gene>
<dbReference type="HOGENOM" id="CLU_1151759_0_0_1"/>
<name>S8BL03_DACHA</name>
<evidence type="ECO:0000313" key="3">
    <source>
        <dbReference type="Proteomes" id="UP000015100"/>
    </source>
</evidence>
<keyword evidence="3" id="KW-1185">Reference proteome</keyword>
<feature type="signal peptide" evidence="1">
    <location>
        <begin position="1"/>
        <end position="19"/>
    </location>
</feature>
<protein>
    <submittedName>
        <fullName evidence="2">Uncharacterized protein</fullName>
    </submittedName>
</protein>
<sequence>MRKIFLCTVTLSQIFGCQAYWILDLVWGWHNQTVGQDKEGRTTWTNPSKAELHHTQGGGQKYACHSQKKIALNYDEFCMGYSAELCWFVHTEWTNSFLHDVANYVWIYEPGDDKNLGLGDPVKLQWPPTFDYTFEFFTDPHCLTPMLDSKKSPIKFTVDTVRDHAKCLKVAEYIQDCRMPITGFFRGSRKAKEEVAHYPHHSMVCTDPAHCTPPPERNLAYRLEDGNVTVHVQDKPGANRS</sequence>
<accession>S8BL03</accession>
<evidence type="ECO:0000256" key="1">
    <source>
        <dbReference type="SAM" id="SignalP"/>
    </source>
</evidence>
<dbReference type="Proteomes" id="UP000015100">
    <property type="component" value="Unassembled WGS sequence"/>
</dbReference>
<keyword evidence="1" id="KW-0732">Signal</keyword>
<comment type="caution">
    <text evidence="2">The sequence shown here is derived from an EMBL/GenBank/DDBJ whole genome shotgun (WGS) entry which is preliminary data.</text>
</comment>
<organism evidence="2 3">
    <name type="scientific">Dactylellina haptotyla (strain CBS 200.50)</name>
    <name type="common">Nematode-trapping fungus</name>
    <name type="synonym">Monacrosporium haptotylum</name>
    <dbReference type="NCBI Taxonomy" id="1284197"/>
    <lineage>
        <taxon>Eukaryota</taxon>
        <taxon>Fungi</taxon>
        <taxon>Dikarya</taxon>
        <taxon>Ascomycota</taxon>
        <taxon>Pezizomycotina</taxon>
        <taxon>Orbiliomycetes</taxon>
        <taxon>Orbiliales</taxon>
        <taxon>Orbiliaceae</taxon>
        <taxon>Dactylellina</taxon>
    </lineage>
</organism>
<reference evidence="2 3" key="1">
    <citation type="journal article" date="2013" name="PLoS Genet.">
        <title>Genomic mechanisms accounting for the adaptation to parasitism in nematode-trapping fungi.</title>
        <authorList>
            <person name="Meerupati T."/>
            <person name="Andersson K.M."/>
            <person name="Friman E."/>
            <person name="Kumar D."/>
            <person name="Tunlid A."/>
            <person name="Ahren D."/>
        </authorList>
    </citation>
    <scope>NUCLEOTIDE SEQUENCE [LARGE SCALE GENOMIC DNA]</scope>
    <source>
        <strain evidence="2 3">CBS 200.50</strain>
    </source>
</reference>
<dbReference type="AlphaFoldDB" id="S8BL03"/>
<dbReference type="EMBL" id="AQGS01001000">
    <property type="protein sequence ID" value="EPS35917.1"/>
    <property type="molecule type" value="Genomic_DNA"/>
</dbReference>
<dbReference type="OMA" id="WHYREAG"/>
<feature type="chain" id="PRO_5004548579" evidence="1">
    <location>
        <begin position="20"/>
        <end position="241"/>
    </location>
</feature>